<evidence type="ECO:0000259" key="1">
    <source>
        <dbReference type="PROSITE" id="PS51502"/>
    </source>
</evidence>
<dbReference type="PANTHER" id="PTHR37832:SF1">
    <property type="entry name" value="STRESS-RESPONSE A_B BARREL DOMAIN-CONTAINING PROTEIN"/>
    <property type="match status" value="1"/>
</dbReference>
<sequence length="100" mass="10603">MSLRHVVAFRMAAADADTRAAHAADAAARLNGLRGVVPSLRAMTAGANTLFPAQNWDLVLVADFDDAEGLAAYAVHPEHEEVAAFIGSVRSDRVAVDFEI</sequence>
<accession>A0A498CIL7</accession>
<dbReference type="SMART" id="SM00886">
    <property type="entry name" value="Dabb"/>
    <property type="match status" value="1"/>
</dbReference>
<dbReference type="Gene3D" id="3.30.70.100">
    <property type="match status" value="1"/>
</dbReference>
<name>A0A498CIL7_9MICO</name>
<dbReference type="Proteomes" id="UP000273158">
    <property type="component" value="Unassembled WGS sequence"/>
</dbReference>
<keyword evidence="3" id="KW-1185">Reference proteome</keyword>
<evidence type="ECO:0000313" key="3">
    <source>
        <dbReference type="Proteomes" id="UP000273158"/>
    </source>
</evidence>
<dbReference type="PROSITE" id="PS51502">
    <property type="entry name" value="S_R_A_B_BARREL"/>
    <property type="match status" value="1"/>
</dbReference>
<organism evidence="2 3">
    <name type="scientific">Microbacterium telephonicum</name>
    <dbReference type="NCBI Taxonomy" id="1714841"/>
    <lineage>
        <taxon>Bacteria</taxon>
        <taxon>Bacillati</taxon>
        <taxon>Actinomycetota</taxon>
        <taxon>Actinomycetes</taxon>
        <taxon>Micrococcales</taxon>
        <taxon>Microbacteriaceae</taxon>
        <taxon>Microbacterium</taxon>
    </lineage>
</organism>
<dbReference type="SUPFAM" id="SSF54909">
    <property type="entry name" value="Dimeric alpha+beta barrel"/>
    <property type="match status" value="1"/>
</dbReference>
<dbReference type="PANTHER" id="PTHR37832">
    <property type="entry name" value="BLL2683 PROTEIN"/>
    <property type="match status" value="1"/>
</dbReference>
<dbReference type="Pfam" id="PF07876">
    <property type="entry name" value="Dabb"/>
    <property type="match status" value="1"/>
</dbReference>
<protein>
    <submittedName>
        <fullName evidence="2">Stress responsive alpha/beta barrel protein</fullName>
    </submittedName>
</protein>
<dbReference type="EMBL" id="RCDB01000001">
    <property type="protein sequence ID" value="RLK52810.1"/>
    <property type="molecule type" value="Genomic_DNA"/>
</dbReference>
<evidence type="ECO:0000313" key="2">
    <source>
        <dbReference type="EMBL" id="RLK52810.1"/>
    </source>
</evidence>
<reference evidence="2 3" key="1">
    <citation type="journal article" date="2015" name="Stand. Genomic Sci.">
        <title>Genomic Encyclopedia of Bacterial and Archaeal Type Strains, Phase III: the genomes of soil and plant-associated and newly described type strains.</title>
        <authorList>
            <person name="Whitman W.B."/>
            <person name="Woyke T."/>
            <person name="Klenk H.P."/>
            <person name="Zhou Y."/>
            <person name="Lilburn T.G."/>
            <person name="Beck B.J."/>
            <person name="De Vos P."/>
            <person name="Vandamme P."/>
            <person name="Eisen J.A."/>
            <person name="Garrity G."/>
            <person name="Hugenholtz P."/>
            <person name="Kyrpides N.C."/>
        </authorList>
    </citation>
    <scope>NUCLEOTIDE SEQUENCE [LARGE SCALE GENOMIC DNA]</scope>
    <source>
        <strain evidence="2 3">S2T63</strain>
    </source>
</reference>
<dbReference type="InterPro" id="IPR011008">
    <property type="entry name" value="Dimeric_a/b-barrel"/>
</dbReference>
<dbReference type="AlphaFoldDB" id="A0A498CIL7"/>
<dbReference type="OrthoDB" id="6637496at2"/>
<dbReference type="RefSeq" id="WP_121057600.1">
    <property type="nucleotide sequence ID" value="NZ_RCDB01000001.1"/>
</dbReference>
<comment type="caution">
    <text evidence="2">The sequence shown here is derived from an EMBL/GenBank/DDBJ whole genome shotgun (WGS) entry which is preliminary data.</text>
</comment>
<feature type="domain" description="Stress-response A/B barrel" evidence="1">
    <location>
        <begin position="3"/>
        <end position="98"/>
    </location>
</feature>
<proteinExistence type="predicted"/>
<gene>
    <name evidence="2" type="ORF">C7474_0768</name>
</gene>
<dbReference type="InterPro" id="IPR013097">
    <property type="entry name" value="Dabb"/>
</dbReference>